<dbReference type="Gene3D" id="1.20.5.170">
    <property type="match status" value="1"/>
</dbReference>
<comment type="caution">
    <text evidence="2">The sequence shown here is derived from an EMBL/GenBank/DDBJ whole genome shotgun (WGS) entry which is preliminary data.</text>
</comment>
<organism evidence="2 3">
    <name type="scientific">Candidatus Neomicrothrix parvicella RN1</name>
    <dbReference type="NCBI Taxonomy" id="1229780"/>
    <lineage>
        <taxon>Bacteria</taxon>
        <taxon>Bacillati</taxon>
        <taxon>Actinomycetota</taxon>
        <taxon>Acidimicrobiia</taxon>
        <taxon>Acidimicrobiales</taxon>
        <taxon>Microthrixaceae</taxon>
        <taxon>Candidatus Neomicrothrix</taxon>
    </lineage>
</organism>
<keyword evidence="2" id="KW-0808">Transferase</keyword>
<dbReference type="InterPro" id="IPR005129">
    <property type="entry name" value="GTPase_ArgK"/>
</dbReference>
<comment type="similarity">
    <text evidence="1">Belongs to the SIMIBI class G3E GTPase family. ArgK/MeaB subfamily.</text>
</comment>
<dbReference type="STRING" id="1229780.BN381_70014"/>
<dbReference type="CDD" id="cd03114">
    <property type="entry name" value="MMAA-like"/>
    <property type="match status" value="1"/>
</dbReference>
<dbReference type="InterPro" id="IPR027417">
    <property type="entry name" value="P-loop_NTPase"/>
</dbReference>
<dbReference type="PANTHER" id="PTHR23408:SF3">
    <property type="entry name" value="METHYLMALONIC ACIDURIA TYPE A PROTEIN, MITOCHONDRIAL"/>
    <property type="match status" value="1"/>
</dbReference>
<proteinExistence type="inferred from homology"/>
<keyword evidence="2" id="KW-0418">Kinase</keyword>
<evidence type="ECO:0000313" key="2">
    <source>
        <dbReference type="EMBL" id="CCM65315.1"/>
    </source>
</evidence>
<protein>
    <submittedName>
        <fullName evidence="2">Membrane ATPase/protein kinase</fullName>
    </submittedName>
</protein>
<dbReference type="OrthoDB" id="9778292at2"/>
<gene>
    <name evidence="2" type="primary">argK</name>
    <name evidence="2" type="ORF">BN381_70014</name>
</gene>
<dbReference type="Proteomes" id="UP000018291">
    <property type="component" value="Unassembled WGS sequence"/>
</dbReference>
<dbReference type="Pfam" id="PF03308">
    <property type="entry name" value="MeaB"/>
    <property type="match status" value="1"/>
</dbReference>
<evidence type="ECO:0000313" key="3">
    <source>
        <dbReference type="Proteomes" id="UP000018291"/>
    </source>
</evidence>
<name>R4Z3T8_9ACTN</name>
<evidence type="ECO:0000256" key="1">
    <source>
        <dbReference type="ARBA" id="ARBA00009625"/>
    </source>
</evidence>
<reference evidence="2 3" key="1">
    <citation type="journal article" date="2013" name="ISME J.">
        <title>Metabolic model for the filamentous 'Candidatus Microthrix parvicella' based on genomic and metagenomic analyses.</title>
        <authorList>
            <person name="Jon McIlroy S."/>
            <person name="Kristiansen R."/>
            <person name="Albertsen M."/>
            <person name="Michael Karst S."/>
            <person name="Rossetti S."/>
            <person name="Lund Nielsen J."/>
            <person name="Tandoi V."/>
            <person name="James Seviour R."/>
            <person name="Nielsen P.H."/>
        </authorList>
    </citation>
    <scope>NUCLEOTIDE SEQUENCE [LARGE SCALE GENOMIC DNA]</scope>
    <source>
        <strain evidence="2 3">RN1</strain>
    </source>
</reference>
<dbReference type="NCBIfam" id="NF006958">
    <property type="entry name" value="PRK09435.1"/>
    <property type="match status" value="1"/>
</dbReference>
<dbReference type="Gene3D" id="1.10.287.130">
    <property type="match status" value="1"/>
</dbReference>
<accession>R4Z3T8</accession>
<dbReference type="SUPFAM" id="SSF52540">
    <property type="entry name" value="P-loop containing nucleoside triphosphate hydrolases"/>
    <property type="match status" value="1"/>
</dbReference>
<dbReference type="HOGENOM" id="CLU_043725_2_2_11"/>
<dbReference type="GO" id="GO:0016301">
    <property type="term" value="F:kinase activity"/>
    <property type="evidence" value="ECO:0007669"/>
    <property type="project" value="UniProtKB-KW"/>
</dbReference>
<dbReference type="GO" id="GO:0003924">
    <property type="term" value="F:GTPase activity"/>
    <property type="evidence" value="ECO:0007669"/>
    <property type="project" value="InterPro"/>
</dbReference>
<dbReference type="eggNOG" id="COG1703">
    <property type="taxonomic scope" value="Bacteria"/>
</dbReference>
<sequence>MAAVWDVERYVQGTRSGDRAVLGRTITLIESSRPEHRTVAREVLARLMPYTGGAHRIGITGVPGVGKSTFIDQLGVNLTAAGNRVAVLAVDPSSSRTGGSILGDKTRMARLAVDPQAFVRPSPTGSTLGGVTSMTRETMLVCEAAGYDVVLVETVGVGQSETMVADMVDMFCVLMLPGAGDELQGIKKGILELADLVAVNKADGDNVQRANLAVADLKRALHLLVPASPNWSPPVLSTSALTNAGLDDLWAQMAEHRQRMTASGEWDERRRNQQVRWLWALLEDHMRADLRGSQAVADALIEAEQRVRNGTEPAPVAAAAVWDRYTGRDDRAGHPVR</sequence>
<dbReference type="AlphaFoldDB" id="R4Z3T8"/>
<dbReference type="GO" id="GO:0005525">
    <property type="term" value="F:GTP binding"/>
    <property type="evidence" value="ECO:0007669"/>
    <property type="project" value="InterPro"/>
</dbReference>
<dbReference type="PANTHER" id="PTHR23408">
    <property type="entry name" value="METHYLMALONYL-COA MUTASE"/>
    <property type="match status" value="1"/>
</dbReference>
<dbReference type="Gene3D" id="3.40.50.300">
    <property type="entry name" value="P-loop containing nucleotide triphosphate hydrolases"/>
    <property type="match status" value="1"/>
</dbReference>
<keyword evidence="3" id="KW-1185">Reference proteome</keyword>
<dbReference type="GO" id="GO:0005737">
    <property type="term" value="C:cytoplasm"/>
    <property type="evidence" value="ECO:0007669"/>
    <property type="project" value="TreeGrafter"/>
</dbReference>
<dbReference type="NCBIfam" id="TIGR00750">
    <property type="entry name" value="lao"/>
    <property type="match status" value="1"/>
</dbReference>
<dbReference type="EMBL" id="CANL01000067">
    <property type="protein sequence ID" value="CCM65315.1"/>
    <property type="molecule type" value="Genomic_DNA"/>
</dbReference>
<dbReference type="RefSeq" id="WP_012229984.1">
    <property type="nucleotide sequence ID" value="NZ_HG422565.1"/>
</dbReference>